<reference evidence="8" key="1">
    <citation type="submission" date="2014-09" db="EMBL/GenBank/DDBJ databases">
        <authorList>
            <person name="Magalhaes I.L.F."/>
            <person name="Oliveira U."/>
            <person name="Santos F.R."/>
            <person name="Vidigal T.H.D.A."/>
            <person name="Brescovit A.D."/>
            <person name="Santos A.J."/>
        </authorList>
    </citation>
    <scope>NUCLEOTIDE SEQUENCE</scope>
    <source>
        <tissue evidence="8">Shoot tissue taken approximately 20 cm above the soil surface</tissue>
    </source>
</reference>
<dbReference type="InterPro" id="IPR003340">
    <property type="entry name" value="B3_DNA-bd"/>
</dbReference>
<accession>A0A0A9C0P6</accession>
<dbReference type="PANTHER" id="PTHR31674:SF86">
    <property type="entry name" value="B3 DOMAIN-CONTAINING PROTEIN OS04G0347400-RELATED"/>
    <property type="match status" value="1"/>
</dbReference>
<dbReference type="PANTHER" id="PTHR31674">
    <property type="entry name" value="B3 DOMAIN-CONTAINING PROTEIN REM-LIKE 3-RELATED"/>
    <property type="match status" value="1"/>
</dbReference>
<dbReference type="InterPro" id="IPR015300">
    <property type="entry name" value="DNA-bd_pseudobarrel_sf"/>
</dbReference>
<dbReference type="PROSITE" id="PS50863">
    <property type="entry name" value="B3"/>
    <property type="match status" value="1"/>
</dbReference>
<dbReference type="Pfam" id="PF02362">
    <property type="entry name" value="B3"/>
    <property type="match status" value="2"/>
</dbReference>
<evidence type="ECO:0000256" key="6">
    <source>
        <dbReference type="SAM" id="Phobius"/>
    </source>
</evidence>
<name>A0A0A9C0P6_ARUDO</name>
<evidence type="ECO:0000256" key="1">
    <source>
        <dbReference type="ARBA" id="ARBA00004123"/>
    </source>
</evidence>
<keyword evidence="6" id="KW-1133">Transmembrane helix</keyword>
<keyword evidence="2" id="KW-0805">Transcription regulation</keyword>
<dbReference type="AlphaFoldDB" id="A0A0A9C0P6"/>
<organism evidence="8">
    <name type="scientific">Arundo donax</name>
    <name type="common">Giant reed</name>
    <name type="synonym">Donax arundinaceus</name>
    <dbReference type="NCBI Taxonomy" id="35708"/>
    <lineage>
        <taxon>Eukaryota</taxon>
        <taxon>Viridiplantae</taxon>
        <taxon>Streptophyta</taxon>
        <taxon>Embryophyta</taxon>
        <taxon>Tracheophyta</taxon>
        <taxon>Spermatophyta</taxon>
        <taxon>Magnoliopsida</taxon>
        <taxon>Liliopsida</taxon>
        <taxon>Poales</taxon>
        <taxon>Poaceae</taxon>
        <taxon>PACMAD clade</taxon>
        <taxon>Arundinoideae</taxon>
        <taxon>Arundineae</taxon>
        <taxon>Arundo</taxon>
    </lineage>
</organism>
<dbReference type="Gene3D" id="2.40.330.10">
    <property type="entry name" value="DNA-binding pseudobarrel domain"/>
    <property type="match status" value="2"/>
</dbReference>
<proteinExistence type="predicted"/>
<keyword evidence="4" id="KW-0804">Transcription</keyword>
<evidence type="ECO:0000313" key="8">
    <source>
        <dbReference type="EMBL" id="JAD68028.1"/>
    </source>
</evidence>
<dbReference type="InterPro" id="IPR039218">
    <property type="entry name" value="REM_fam"/>
</dbReference>
<dbReference type="EMBL" id="GBRH01229867">
    <property type="protein sequence ID" value="JAD68028.1"/>
    <property type="molecule type" value="Transcribed_RNA"/>
</dbReference>
<keyword evidence="5" id="KW-0539">Nucleus</keyword>
<keyword evidence="6" id="KW-0472">Membrane</keyword>
<reference evidence="8" key="2">
    <citation type="journal article" date="2015" name="Data Brief">
        <title>Shoot transcriptome of the giant reed, Arundo donax.</title>
        <authorList>
            <person name="Barrero R.A."/>
            <person name="Guerrero F.D."/>
            <person name="Moolhuijzen P."/>
            <person name="Goolsby J.A."/>
            <person name="Tidwell J."/>
            <person name="Bellgard S.E."/>
            <person name="Bellgard M.I."/>
        </authorList>
    </citation>
    <scope>NUCLEOTIDE SEQUENCE</scope>
    <source>
        <tissue evidence="8">Shoot tissue taken approximately 20 cm above the soil surface</tissue>
    </source>
</reference>
<dbReference type="GO" id="GO:0003677">
    <property type="term" value="F:DNA binding"/>
    <property type="evidence" value="ECO:0007669"/>
    <property type="project" value="UniProtKB-KW"/>
</dbReference>
<feature type="transmembrane region" description="Helical" evidence="6">
    <location>
        <begin position="66"/>
        <end position="88"/>
    </location>
</feature>
<comment type="subcellular location">
    <subcellularLocation>
        <location evidence="1">Nucleus</location>
    </subcellularLocation>
</comment>
<feature type="domain" description="TF-B3" evidence="7">
    <location>
        <begin position="72"/>
        <end position="132"/>
    </location>
</feature>
<dbReference type="GO" id="GO:0005634">
    <property type="term" value="C:nucleus"/>
    <property type="evidence" value="ECO:0007669"/>
    <property type="project" value="UniProtKB-SubCell"/>
</dbReference>
<keyword evidence="3" id="KW-0238">DNA-binding</keyword>
<dbReference type="SUPFAM" id="SSF101936">
    <property type="entry name" value="DNA-binding pseudobarrel domain"/>
    <property type="match status" value="2"/>
</dbReference>
<keyword evidence="6" id="KW-0812">Transmembrane</keyword>
<protein>
    <recommendedName>
        <fullName evidence="7">TF-B3 domain-containing protein</fullName>
    </recommendedName>
</protein>
<sequence length="132" mass="15554">MSSKDASRKPQFINVLPPHSMEKMLIPTKFVQYYIPKELRNNKMAILFGPLGNKFQIELEMNQSDMFFAGGWSLFLAFHGITEANYLLLRYRSWQFWSGWTKFCQENRLKVGDVCTFNVIKTALWHVVIARR</sequence>
<evidence type="ECO:0000256" key="3">
    <source>
        <dbReference type="ARBA" id="ARBA00023125"/>
    </source>
</evidence>
<dbReference type="CDD" id="cd10017">
    <property type="entry name" value="B3_DNA"/>
    <property type="match status" value="1"/>
</dbReference>
<evidence type="ECO:0000259" key="7">
    <source>
        <dbReference type="PROSITE" id="PS50863"/>
    </source>
</evidence>
<evidence type="ECO:0000256" key="2">
    <source>
        <dbReference type="ARBA" id="ARBA00023015"/>
    </source>
</evidence>
<evidence type="ECO:0000256" key="5">
    <source>
        <dbReference type="ARBA" id="ARBA00023242"/>
    </source>
</evidence>
<evidence type="ECO:0000256" key="4">
    <source>
        <dbReference type="ARBA" id="ARBA00023163"/>
    </source>
</evidence>